<accession>A0ABQ8TWL4</accession>
<organism evidence="1 2">
    <name type="scientific">Periplaneta americana</name>
    <name type="common">American cockroach</name>
    <name type="synonym">Blatta americana</name>
    <dbReference type="NCBI Taxonomy" id="6978"/>
    <lineage>
        <taxon>Eukaryota</taxon>
        <taxon>Metazoa</taxon>
        <taxon>Ecdysozoa</taxon>
        <taxon>Arthropoda</taxon>
        <taxon>Hexapoda</taxon>
        <taxon>Insecta</taxon>
        <taxon>Pterygota</taxon>
        <taxon>Neoptera</taxon>
        <taxon>Polyneoptera</taxon>
        <taxon>Dictyoptera</taxon>
        <taxon>Blattodea</taxon>
        <taxon>Blattoidea</taxon>
        <taxon>Blattidae</taxon>
        <taxon>Blattinae</taxon>
        <taxon>Periplaneta</taxon>
    </lineage>
</organism>
<sequence length="474" mass="53923">FVNSISDSNVRIELTTSVPHESRSHRLHGTLSDVARWREGRGCITSRDEFARASGAGREERALDFSGMPSLETGVTFESKQASRSSTRVCVRIRRPEFECSGPQLEGPEFECSEPQLEGPEFEYSELSLKVCGSRYCELEFVNSISDSNVRIELTTSVPHESRSHRLHGTLSDVARWREGRGCITSRDEFARASGAGREERALDFSGMPSLETGVTFESKQASRSSTRVCVRIRRPEFECSGPQLEGPEFECSEPQLEGPEFEYSELSLKVCGSRYCELENVINLVDKFRATECTERKKSVRWPTKVTEDAVEDARERMQRGRNKSVKKLAVEIGVYYGSDGSAHKILRNKLVQDYSQKYANQVNLDKDLDKQWCKFFNFNSFASTESLSELLKICQFYLFIPSHNGSAERVFSLISAQWTKERNRMLTETVRGIIMVKYNLKDMSCEEFHSYLLQDISWSLQALVHKVGSTVK</sequence>
<name>A0ABQ8TWL4_PERAM</name>
<dbReference type="InterPro" id="IPR012337">
    <property type="entry name" value="RNaseH-like_sf"/>
</dbReference>
<feature type="non-terminal residue" evidence="1">
    <location>
        <position position="1"/>
    </location>
</feature>
<comment type="caution">
    <text evidence="1">The sequence shown here is derived from an EMBL/GenBank/DDBJ whole genome shotgun (WGS) entry which is preliminary data.</text>
</comment>
<reference evidence="1 2" key="1">
    <citation type="journal article" date="2022" name="Allergy">
        <title>Genome assembly and annotation of Periplaneta americana reveal a comprehensive cockroach allergen profile.</title>
        <authorList>
            <person name="Wang L."/>
            <person name="Xiong Q."/>
            <person name="Saelim N."/>
            <person name="Wang L."/>
            <person name="Nong W."/>
            <person name="Wan A.T."/>
            <person name="Shi M."/>
            <person name="Liu X."/>
            <person name="Cao Q."/>
            <person name="Hui J.H.L."/>
            <person name="Sookrung N."/>
            <person name="Leung T.F."/>
            <person name="Tungtrongchitr A."/>
            <person name="Tsui S.K.W."/>
        </authorList>
    </citation>
    <scope>NUCLEOTIDE SEQUENCE [LARGE SCALE GENOMIC DNA]</scope>
    <source>
        <strain evidence="1">PWHHKU_190912</strain>
    </source>
</reference>
<gene>
    <name evidence="1" type="ORF">ANN_02547</name>
</gene>
<dbReference type="Proteomes" id="UP001148838">
    <property type="component" value="Unassembled WGS sequence"/>
</dbReference>
<proteinExistence type="predicted"/>
<evidence type="ECO:0000313" key="1">
    <source>
        <dbReference type="EMBL" id="KAJ4451107.1"/>
    </source>
</evidence>
<keyword evidence="2" id="KW-1185">Reference proteome</keyword>
<protein>
    <recommendedName>
        <fullName evidence="3">HAT C-terminal dimerisation domain-containing protein</fullName>
    </recommendedName>
</protein>
<dbReference type="SUPFAM" id="SSF53098">
    <property type="entry name" value="Ribonuclease H-like"/>
    <property type="match status" value="1"/>
</dbReference>
<evidence type="ECO:0000313" key="2">
    <source>
        <dbReference type="Proteomes" id="UP001148838"/>
    </source>
</evidence>
<evidence type="ECO:0008006" key="3">
    <source>
        <dbReference type="Google" id="ProtNLM"/>
    </source>
</evidence>
<dbReference type="EMBL" id="JAJSOF020000001">
    <property type="protein sequence ID" value="KAJ4451107.1"/>
    <property type="molecule type" value="Genomic_DNA"/>
</dbReference>